<comment type="caution">
    <text evidence="2">The sequence shown here is derived from an EMBL/GenBank/DDBJ whole genome shotgun (WGS) entry which is preliminary data.</text>
</comment>
<proteinExistence type="predicted"/>
<organism evidence="2">
    <name type="scientific">Brassica cretica</name>
    <name type="common">Mustard</name>
    <dbReference type="NCBI Taxonomy" id="69181"/>
    <lineage>
        <taxon>Eukaryota</taxon>
        <taxon>Viridiplantae</taxon>
        <taxon>Streptophyta</taxon>
        <taxon>Embryophyta</taxon>
        <taxon>Tracheophyta</taxon>
        <taxon>Spermatophyta</taxon>
        <taxon>Magnoliopsida</taxon>
        <taxon>eudicotyledons</taxon>
        <taxon>Gunneridae</taxon>
        <taxon>Pentapetalae</taxon>
        <taxon>rosids</taxon>
        <taxon>malvids</taxon>
        <taxon>Brassicales</taxon>
        <taxon>Brassicaceae</taxon>
        <taxon>Brassiceae</taxon>
        <taxon>Brassica</taxon>
    </lineage>
</organism>
<dbReference type="EMBL" id="QGKY02001925">
    <property type="protein sequence ID" value="KAF2546471.1"/>
    <property type="molecule type" value="Genomic_DNA"/>
</dbReference>
<sequence>MQHYLRSIPIIKRIHKVKQYLERSFRFAAFPTKKEDAPGNAIIKAVSSSQRQRRNESVSGLYFDNGKLKVESKTLAERREVLVQGGAAETQEKSLKGSEATDEEHQRENILNKSKGNKK</sequence>
<reference evidence="2" key="1">
    <citation type="submission" date="2019-12" db="EMBL/GenBank/DDBJ databases">
        <title>Genome sequencing and annotation of Brassica cretica.</title>
        <authorList>
            <person name="Studholme D.J."/>
            <person name="Sarris P.F."/>
        </authorList>
    </citation>
    <scope>NUCLEOTIDE SEQUENCE</scope>
    <source>
        <strain evidence="2">PFS-102/07</strain>
        <tissue evidence="2">Leaf</tissue>
    </source>
</reference>
<accession>A0A8S9GJQ7</accession>
<gene>
    <name evidence="2" type="ORF">F2Q70_00022835</name>
</gene>
<name>A0A8S9GJQ7_BRACR</name>
<evidence type="ECO:0000256" key="1">
    <source>
        <dbReference type="SAM" id="MobiDB-lite"/>
    </source>
</evidence>
<feature type="region of interest" description="Disordered" evidence="1">
    <location>
        <begin position="82"/>
        <end position="119"/>
    </location>
</feature>
<evidence type="ECO:0000313" key="2">
    <source>
        <dbReference type="EMBL" id="KAF2546471.1"/>
    </source>
</evidence>
<dbReference type="AlphaFoldDB" id="A0A8S9GJQ7"/>
<protein>
    <submittedName>
        <fullName evidence="2">Uncharacterized protein</fullName>
    </submittedName>
</protein>